<proteinExistence type="predicted"/>
<feature type="compositionally biased region" description="Low complexity" evidence="1">
    <location>
        <begin position="158"/>
        <end position="169"/>
    </location>
</feature>
<feature type="region of interest" description="Disordered" evidence="1">
    <location>
        <begin position="150"/>
        <end position="182"/>
    </location>
</feature>
<keyword evidence="2" id="KW-0812">Transmembrane</keyword>
<keyword evidence="2" id="KW-1133">Transmembrane helix</keyword>
<evidence type="ECO:0000313" key="4">
    <source>
        <dbReference type="Proteomes" id="UP000198211"/>
    </source>
</evidence>
<evidence type="ECO:0000256" key="2">
    <source>
        <dbReference type="SAM" id="Phobius"/>
    </source>
</evidence>
<protein>
    <recommendedName>
        <fullName evidence="5">Transmembrane protein</fullName>
    </recommendedName>
</protein>
<reference evidence="4" key="1">
    <citation type="submission" date="2017-03" db="EMBL/GenBank/DDBJ databases">
        <title>Phytopthora megakarya and P. palmivora, two closely related causual agents of cacao black pod achieved similar genome size and gene model numbers by different mechanisms.</title>
        <authorList>
            <person name="Ali S."/>
            <person name="Shao J."/>
            <person name="Larry D.J."/>
            <person name="Kronmiller B."/>
            <person name="Shen D."/>
            <person name="Strem M.D."/>
            <person name="Melnick R.L."/>
            <person name="Guiltinan M.J."/>
            <person name="Tyler B.M."/>
            <person name="Meinhardt L.W."/>
            <person name="Bailey B.A."/>
        </authorList>
    </citation>
    <scope>NUCLEOTIDE SEQUENCE [LARGE SCALE GENOMIC DNA]</scope>
    <source>
        <strain evidence="4">zdho120</strain>
    </source>
</reference>
<dbReference type="Proteomes" id="UP000198211">
    <property type="component" value="Unassembled WGS sequence"/>
</dbReference>
<keyword evidence="4" id="KW-1185">Reference proteome</keyword>
<comment type="caution">
    <text evidence="3">The sequence shown here is derived from an EMBL/GenBank/DDBJ whole genome shotgun (WGS) entry which is preliminary data.</text>
</comment>
<keyword evidence="2" id="KW-0472">Membrane</keyword>
<feature type="transmembrane region" description="Helical" evidence="2">
    <location>
        <begin position="14"/>
        <end position="37"/>
    </location>
</feature>
<accession>A0A225WL29</accession>
<evidence type="ECO:0000313" key="3">
    <source>
        <dbReference type="EMBL" id="OWZ17677.1"/>
    </source>
</evidence>
<name>A0A225WL29_9STRA</name>
<evidence type="ECO:0008006" key="5">
    <source>
        <dbReference type="Google" id="ProtNLM"/>
    </source>
</evidence>
<dbReference type="EMBL" id="NBNE01000712">
    <property type="protein sequence ID" value="OWZ17677.1"/>
    <property type="molecule type" value="Genomic_DNA"/>
</dbReference>
<dbReference type="AlphaFoldDB" id="A0A225WL29"/>
<feature type="transmembrane region" description="Helical" evidence="2">
    <location>
        <begin position="76"/>
        <end position="94"/>
    </location>
</feature>
<sequence length="277" mass="29407">MTYLKATFDACATVWHRIVAVVKGLCWFSLLCLSLTVHVPIAVFDLLEFVTLGSTGLAIVLMVANLLSYLAGGVNWVTYSTGVILAAGVVTHGWRFGDERGRLQNTASGAVVSCALHSVRLKVAECNRREETCLSSLRCPESSTRARLRFRRNYPTEGSSGTTLSSGGSPKSAKPVLSTPATVPYSTTTNAAAPIPSTTPSDTSTSVNGGYFALSDEEIRVVKCLRDMERDRVGRGRPTLGRGVCPVPGNIACEPASGAHHVPEPCPTSTFLSGQMA</sequence>
<evidence type="ECO:0000256" key="1">
    <source>
        <dbReference type="SAM" id="MobiDB-lite"/>
    </source>
</evidence>
<organism evidence="3 4">
    <name type="scientific">Phytophthora megakarya</name>
    <dbReference type="NCBI Taxonomy" id="4795"/>
    <lineage>
        <taxon>Eukaryota</taxon>
        <taxon>Sar</taxon>
        <taxon>Stramenopiles</taxon>
        <taxon>Oomycota</taxon>
        <taxon>Peronosporomycetes</taxon>
        <taxon>Peronosporales</taxon>
        <taxon>Peronosporaceae</taxon>
        <taxon>Phytophthora</taxon>
    </lineage>
</organism>
<gene>
    <name evidence="3" type="ORF">PHMEG_0008345</name>
</gene>
<feature type="transmembrane region" description="Helical" evidence="2">
    <location>
        <begin position="49"/>
        <end position="70"/>
    </location>
</feature>